<feature type="compositionally biased region" description="Low complexity" evidence="1">
    <location>
        <begin position="173"/>
        <end position="200"/>
    </location>
</feature>
<name>A0A9W6T6Z8_CANBO</name>
<feature type="region of interest" description="Disordered" evidence="1">
    <location>
        <begin position="98"/>
        <end position="119"/>
    </location>
</feature>
<dbReference type="Proteomes" id="UP001165120">
    <property type="component" value="Unassembled WGS sequence"/>
</dbReference>
<comment type="caution">
    <text evidence="2">The sequence shown here is derived from an EMBL/GenBank/DDBJ whole genome shotgun (WGS) entry which is preliminary data.</text>
</comment>
<feature type="compositionally biased region" description="Low complexity" evidence="1">
    <location>
        <begin position="147"/>
        <end position="163"/>
    </location>
</feature>
<evidence type="ECO:0000313" key="2">
    <source>
        <dbReference type="EMBL" id="GME79503.1"/>
    </source>
</evidence>
<dbReference type="EMBL" id="BSXN01003552">
    <property type="protein sequence ID" value="GME79503.1"/>
    <property type="molecule type" value="Genomic_DNA"/>
</dbReference>
<organism evidence="2 3">
    <name type="scientific">Candida boidinii</name>
    <name type="common">Yeast</name>
    <dbReference type="NCBI Taxonomy" id="5477"/>
    <lineage>
        <taxon>Eukaryota</taxon>
        <taxon>Fungi</taxon>
        <taxon>Dikarya</taxon>
        <taxon>Ascomycota</taxon>
        <taxon>Saccharomycotina</taxon>
        <taxon>Pichiomycetes</taxon>
        <taxon>Pichiales</taxon>
        <taxon>Pichiaceae</taxon>
        <taxon>Ogataea</taxon>
        <taxon>Ogataea/Candida clade</taxon>
    </lineage>
</organism>
<gene>
    <name evidence="2" type="ORF">Cboi02_000614600</name>
</gene>
<keyword evidence="3" id="KW-1185">Reference proteome</keyword>
<reference evidence="2" key="1">
    <citation type="submission" date="2023-04" db="EMBL/GenBank/DDBJ databases">
        <title>Candida boidinii NBRC 10035.</title>
        <authorList>
            <person name="Ichikawa N."/>
            <person name="Sato H."/>
            <person name="Tonouchi N."/>
        </authorList>
    </citation>
    <scope>NUCLEOTIDE SEQUENCE</scope>
    <source>
        <strain evidence="2">NBRC 10035</strain>
    </source>
</reference>
<feature type="compositionally biased region" description="Low complexity" evidence="1">
    <location>
        <begin position="207"/>
        <end position="219"/>
    </location>
</feature>
<evidence type="ECO:0000313" key="3">
    <source>
        <dbReference type="Proteomes" id="UP001165120"/>
    </source>
</evidence>
<evidence type="ECO:0000256" key="1">
    <source>
        <dbReference type="SAM" id="MobiDB-lite"/>
    </source>
</evidence>
<sequence length="267" mass="29181">MEHLEYYPPNLGKQSLEHLRVQLFTTSFLLEPEATISRTLVNLKNKNLYATLEIVTGSLRFLTQITVMGEKYFEHIETLVLELLNYTKSISNDLLDGLSTKSNDTLSSDSIESKSMVSTSDDSMMDLMDVLQEHIPSQQTDPNIARNPLNNGNNSNNNTNNNNSKATTILGNSSSSSEVTSPSSIVSPSSRSRTFSVSRSKTGSIKPTGATTTIPTTPGSHFRRRSSNGKTTEYPILIVNFNTNSDNIGIGFCIGINNIGSTTTTKS</sequence>
<feature type="region of interest" description="Disordered" evidence="1">
    <location>
        <begin position="138"/>
        <end position="228"/>
    </location>
</feature>
<protein>
    <submittedName>
        <fullName evidence="2">Unnamed protein product</fullName>
    </submittedName>
</protein>
<dbReference type="AlphaFoldDB" id="A0A9W6T6Z8"/>
<proteinExistence type="predicted"/>
<accession>A0A9W6T6Z8</accession>
<feature type="compositionally biased region" description="Polar residues" evidence="1">
    <location>
        <begin position="99"/>
        <end position="110"/>
    </location>
</feature>